<evidence type="ECO:0000259" key="2">
    <source>
        <dbReference type="PROSITE" id="PS51233"/>
    </source>
</evidence>
<dbReference type="InterPro" id="IPR001846">
    <property type="entry name" value="VWF_type-D"/>
</dbReference>
<evidence type="ECO:0000313" key="4">
    <source>
        <dbReference type="Proteomes" id="UP000751161"/>
    </source>
</evidence>
<dbReference type="AlphaFoldDB" id="A0A8J4LGH4"/>
<evidence type="ECO:0000256" key="1">
    <source>
        <dbReference type="SAM" id="SignalP"/>
    </source>
</evidence>
<organism evidence="3 4">
    <name type="scientific">Aptenodytes patagonicus</name>
    <name type="common">King penguin</name>
    <dbReference type="NCBI Taxonomy" id="9234"/>
    <lineage>
        <taxon>Eukaryota</taxon>
        <taxon>Metazoa</taxon>
        <taxon>Chordata</taxon>
        <taxon>Craniata</taxon>
        <taxon>Vertebrata</taxon>
        <taxon>Euteleostomi</taxon>
        <taxon>Archelosauria</taxon>
        <taxon>Archosauria</taxon>
        <taxon>Dinosauria</taxon>
        <taxon>Saurischia</taxon>
        <taxon>Theropoda</taxon>
        <taxon>Coelurosauria</taxon>
        <taxon>Aves</taxon>
        <taxon>Neognathae</taxon>
        <taxon>Neoaves</taxon>
        <taxon>Aequornithes</taxon>
        <taxon>Sphenisciformes</taxon>
        <taxon>Spheniscidae</taxon>
        <taxon>Aptenodytes</taxon>
    </lineage>
</organism>
<dbReference type="Proteomes" id="UP000751161">
    <property type="component" value="Unassembled WGS sequence"/>
</dbReference>
<dbReference type="EMBL" id="VULM01007313">
    <property type="protein sequence ID" value="KAF1662689.1"/>
    <property type="molecule type" value="Genomic_DNA"/>
</dbReference>
<keyword evidence="1" id="KW-0732">Signal</keyword>
<feature type="chain" id="PRO_5035307516" description="VWFD domain-containing protein" evidence="1">
    <location>
        <begin position="19"/>
        <end position="75"/>
    </location>
</feature>
<name>A0A8J4LGH4_APTPA</name>
<accession>A0A8J4LGH4</accession>
<feature type="non-terminal residue" evidence="3">
    <location>
        <position position="1"/>
    </location>
</feature>
<gene>
    <name evidence="3" type="ORF">FQA23_0001592</name>
</gene>
<evidence type="ECO:0000313" key="3">
    <source>
        <dbReference type="EMBL" id="KAF1662689.1"/>
    </source>
</evidence>
<dbReference type="PANTHER" id="PTHR37860:SF2">
    <property type="entry name" value="VITELLOGENIN DOMAIN-CONTAINING PROTEIN"/>
    <property type="match status" value="1"/>
</dbReference>
<dbReference type="PANTHER" id="PTHR37860">
    <property type="entry name" value="AGAP008810-PA"/>
    <property type="match status" value="1"/>
</dbReference>
<protein>
    <recommendedName>
        <fullName evidence="2">VWFD domain-containing protein</fullName>
    </recommendedName>
</protein>
<feature type="signal peptide" evidence="1">
    <location>
        <begin position="1"/>
        <end position="18"/>
    </location>
</feature>
<dbReference type="PROSITE" id="PS51233">
    <property type="entry name" value="VWFD"/>
    <property type="match status" value="1"/>
</dbReference>
<feature type="non-terminal residue" evidence="3">
    <location>
        <position position="75"/>
    </location>
</feature>
<proteinExistence type="predicted"/>
<keyword evidence="4" id="KW-1185">Reference proteome</keyword>
<reference evidence="3" key="1">
    <citation type="journal article" date="2019" name="Gigascience">
        <title>High-coverage genomes to elucidate the evolution of penguins.</title>
        <authorList>
            <person name="Pan H."/>
            <person name="Cole T.L."/>
            <person name="Bi X."/>
            <person name="Fang M."/>
            <person name="Zhou C."/>
            <person name="Yang Z."/>
            <person name="Ksepka D.T."/>
            <person name="Hart T."/>
            <person name="Bouzat J.L."/>
            <person name="Argilla L.S."/>
            <person name="Bertelsen M.F."/>
            <person name="Boersma P.D."/>
            <person name="Bost C.A."/>
            <person name="Cherel Y."/>
            <person name="Dann P."/>
            <person name="Fiddaman S.R."/>
            <person name="Howard P."/>
            <person name="Labuschagne K."/>
            <person name="Mattern T."/>
            <person name="Miller G."/>
            <person name="Parker P."/>
            <person name="Phillips R.A."/>
            <person name="Quillfeldt P."/>
            <person name="Ryan P.G."/>
            <person name="Taylor H."/>
            <person name="Thompson D.R."/>
            <person name="Young M.J."/>
            <person name="Ellegaard M.R."/>
            <person name="Gilbert M.T.P."/>
            <person name="Sinding M.S."/>
            <person name="Pacheco G."/>
            <person name="Shepherd L.D."/>
            <person name="Tennyson A.J.D."/>
            <person name="Grosser S."/>
            <person name="Kay E."/>
            <person name="Nupen L.J."/>
            <person name="Ellenberg U."/>
            <person name="Houston D.M."/>
            <person name="Reeve A.H."/>
            <person name="Johnson K."/>
            <person name="Masello J.F."/>
            <person name="Stracke T."/>
            <person name="McKinlay B."/>
            <person name="Borboroglu P.G."/>
            <person name="Zhang D.X."/>
            <person name="Zhang G."/>
        </authorList>
    </citation>
    <scope>NUCLEOTIDE SEQUENCE</scope>
    <source>
        <strain evidence="3">KP FORT 001</strain>
    </source>
</reference>
<sequence>LWKISLMFLLKYCSLDHAMLMGTKHLMTFDGKIYDLASKCSVLLAKDFVRNTFTVILNEETSNSRSLYVEMNRTV</sequence>
<comment type="caution">
    <text evidence="3">The sequence shown here is derived from an EMBL/GenBank/DDBJ whole genome shotgun (WGS) entry which is preliminary data.</text>
</comment>
<dbReference type="Pfam" id="PF00094">
    <property type="entry name" value="VWD"/>
    <property type="match status" value="1"/>
</dbReference>
<feature type="domain" description="VWFD" evidence="2">
    <location>
        <begin position="16"/>
        <end position="75"/>
    </location>
</feature>